<dbReference type="InterPro" id="IPR029063">
    <property type="entry name" value="SAM-dependent_MTases_sf"/>
</dbReference>
<evidence type="ECO:0000256" key="2">
    <source>
        <dbReference type="ARBA" id="ARBA00022490"/>
    </source>
</evidence>
<name>A0ABD3M656_9STRA</name>
<keyword evidence="3 10" id="KW-0489">Methyltransferase</keyword>
<dbReference type="HAMAP" id="MF_03152">
    <property type="entry name" value="TRM5"/>
    <property type="match status" value="1"/>
</dbReference>
<comment type="subunit">
    <text evidence="10">Monomer.</text>
</comment>
<dbReference type="InterPro" id="IPR056743">
    <property type="entry name" value="TRM5-TYW2-like_MTfase"/>
</dbReference>
<dbReference type="SUPFAM" id="SSF53335">
    <property type="entry name" value="S-adenosyl-L-methionine-dependent methyltransferases"/>
    <property type="match status" value="1"/>
</dbReference>
<evidence type="ECO:0000256" key="10">
    <source>
        <dbReference type="HAMAP-Rule" id="MF_03152"/>
    </source>
</evidence>
<dbReference type="InterPro" id="IPR030382">
    <property type="entry name" value="MeTrfase_TRM5/TYW2"/>
</dbReference>
<dbReference type="FunFam" id="3.30.300.110:FF:000001">
    <property type="entry name" value="tRNA (guanine(37)-N1)-methyltransferase"/>
    <property type="match status" value="1"/>
</dbReference>
<comment type="caution">
    <text evidence="13">The sequence shown here is derived from an EMBL/GenBank/DDBJ whole genome shotgun (WGS) entry which is preliminary data.</text>
</comment>
<comment type="catalytic activity">
    <reaction evidence="9 10">
        <text>guanosine(37) in tRNA + S-adenosyl-L-methionine = N(1)-methylguanosine(37) in tRNA + S-adenosyl-L-homocysteine + H(+)</text>
        <dbReference type="Rhea" id="RHEA:36899"/>
        <dbReference type="Rhea" id="RHEA-COMP:10145"/>
        <dbReference type="Rhea" id="RHEA-COMP:10147"/>
        <dbReference type="ChEBI" id="CHEBI:15378"/>
        <dbReference type="ChEBI" id="CHEBI:57856"/>
        <dbReference type="ChEBI" id="CHEBI:59789"/>
        <dbReference type="ChEBI" id="CHEBI:73542"/>
        <dbReference type="ChEBI" id="CHEBI:74269"/>
        <dbReference type="EC" id="2.1.1.228"/>
    </reaction>
</comment>
<evidence type="ECO:0000256" key="9">
    <source>
        <dbReference type="ARBA" id="ARBA00047783"/>
    </source>
</evidence>
<dbReference type="EC" id="2.1.1.228" evidence="10"/>
<dbReference type="AlphaFoldDB" id="A0ABD3M656"/>
<feature type="binding site" evidence="10">
    <location>
        <begin position="536"/>
        <end position="537"/>
    </location>
    <ligand>
        <name>S-adenosyl-L-methionine</name>
        <dbReference type="ChEBI" id="CHEBI:59789"/>
    </ligand>
</feature>
<dbReference type="GO" id="GO:0070901">
    <property type="term" value="P:mitochondrial tRNA methylation"/>
    <property type="evidence" value="ECO:0007669"/>
    <property type="project" value="UniProtKB-ARBA"/>
</dbReference>
<dbReference type="Gene3D" id="3.30.300.110">
    <property type="entry name" value="Met-10+ protein-like domains"/>
    <property type="match status" value="1"/>
</dbReference>
<evidence type="ECO:0000313" key="14">
    <source>
        <dbReference type="Proteomes" id="UP001530293"/>
    </source>
</evidence>
<dbReference type="GO" id="GO:0005634">
    <property type="term" value="C:nucleus"/>
    <property type="evidence" value="ECO:0007669"/>
    <property type="project" value="UniProtKB-SubCell"/>
</dbReference>
<dbReference type="CDD" id="cd02440">
    <property type="entry name" value="AdoMet_MTases"/>
    <property type="match status" value="1"/>
</dbReference>
<evidence type="ECO:0000256" key="11">
    <source>
        <dbReference type="SAM" id="MobiDB-lite"/>
    </source>
</evidence>
<keyword evidence="2 10" id="KW-0963">Cytoplasm</keyword>
<dbReference type="PANTHER" id="PTHR23245:SF43">
    <property type="entry name" value="TRNA (GUANINE(37)-N1)-METHYLTRANSFERASE 2"/>
    <property type="match status" value="1"/>
</dbReference>
<comment type="similarity">
    <text evidence="1">Belongs to the class I-like SAM-binding methyltransferase superfamily. TRM5/TYW2 family.</text>
</comment>
<feature type="region of interest" description="Disordered" evidence="11">
    <location>
        <begin position="1"/>
        <end position="33"/>
    </location>
</feature>
<keyword evidence="8 10" id="KW-0539">Nucleus</keyword>
<reference evidence="13 14" key="1">
    <citation type="submission" date="2024-10" db="EMBL/GenBank/DDBJ databases">
        <title>Updated reference genomes for cyclostephanoid diatoms.</title>
        <authorList>
            <person name="Roberts W.R."/>
            <person name="Alverson A.J."/>
        </authorList>
    </citation>
    <scope>NUCLEOTIDE SEQUENCE [LARGE SCALE GENOMIC DNA]</scope>
    <source>
        <strain evidence="13 14">AJA232-27</strain>
    </source>
</reference>
<accession>A0ABD3M656</accession>
<dbReference type="EMBL" id="JALLBG020000200">
    <property type="protein sequence ID" value="KAL3759534.1"/>
    <property type="molecule type" value="Genomic_DNA"/>
</dbReference>
<evidence type="ECO:0000313" key="13">
    <source>
        <dbReference type="EMBL" id="KAL3759534.1"/>
    </source>
</evidence>
<feature type="compositionally biased region" description="Low complexity" evidence="11">
    <location>
        <begin position="19"/>
        <end position="33"/>
    </location>
</feature>
<dbReference type="PROSITE" id="PS51684">
    <property type="entry name" value="SAM_MT_TRM5_TYW2"/>
    <property type="match status" value="1"/>
</dbReference>
<evidence type="ECO:0000256" key="4">
    <source>
        <dbReference type="ARBA" id="ARBA00022679"/>
    </source>
</evidence>
<organism evidence="13 14">
    <name type="scientific">Discostella pseudostelligera</name>
    <dbReference type="NCBI Taxonomy" id="259834"/>
    <lineage>
        <taxon>Eukaryota</taxon>
        <taxon>Sar</taxon>
        <taxon>Stramenopiles</taxon>
        <taxon>Ochrophyta</taxon>
        <taxon>Bacillariophyta</taxon>
        <taxon>Coscinodiscophyceae</taxon>
        <taxon>Thalassiosirophycidae</taxon>
        <taxon>Stephanodiscales</taxon>
        <taxon>Stephanodiscaceae</taxon>
        <taxon>Discostella</taxon>
    </lineage>
</organism>
<dbReference type="Proteomes" id="UP001530293">
    <property type="component" value="Unassembled WGS sequence"/>
</dbReference>
<keyword evidence="4 10" id="KW-0808">Transferase</keyword>
<dbReference type="Pfam" id="PF02475">
    <property type="entry name" value="TRM5-TYW2_MTfase"/>
    <property type="match status" value="1"/>
</dbReference>
<evidence type="ECO:0000256" key="1">
    <source>
        <dbReference type="ARBA" id="ARBA00009775"/>
    </source>
</evidence>
<evidence type="ECO:0000256" key="3">
    <source>
        <dbReference type="ARBA" id="ARBA00022603"/>
    </source>
</evidence>
<keyword evidence="5 10" id="KW-0949">S-adenosyl-L-methionine</keyword>
<dbReference type="PANTHER" id="PTHR23245">
    <property type="entry name" value="TRNA METHYLTRANSFERASE"/>
    <property type="match status" value="1"/>
</dbReference>
<proteinExistence type="inferred from homology"/>
<keyword evidence="14" id="KW-1185">Reference proteome</keyword>
<dbReference type="GO" id="GO:0052906">
    <property type="term" value="F:tRNA (guanine(37)-N1)-methyltransferase activity"/>
    <property type="evidence" value="ECO:0007669"/>
    <property type="project" value="UniProtKB-UniRule"/>
</dbReference>
<evidence type="ECO:0000259" key="12">
    <source>
        <dbReference type="PROSITE" id="PS51684"/>
    </source>
</evidence>
<keyword evidence="6 10" id="KW-0819">tRNA processing</keyword>
<comment type="subcellular location">
    <subcellularLocation>
        <location evidence="10">Mitochondrion matrix</location>
    </subcellularLocation>
    <subcellularLocation>
        <location evidence="10">Nucleus</location>
    </subcellularLocation>
    <subcellularLocation>
        <location evidence="10">Cytoplasm</location>
    </subcellularLocation>
    <text evidence="10">Predominantly in the mitochondria and in the nucleus.</text>
</comment>
<comment type="similarity">
    <text evidence="10">Belongs to the TRM5 / TYW2 family.</text>
</comment>
<dbReference type="GO" id="GO:0005759">
    <property type="term" value="C:mitochondrial matrix"/>
    <property type="evidence" value="ECO:0007669"/>
    <property type="project" value="UniProtKB-SubCell"/>
</dbReference>
<dbReference type="Gene3D" id="3.40.50.150">
    <property type="entry name" value="Vaccinia Virus protein VP39"/>
    <property type="match status" value="1"/>
</dbReference>
<evidence type="ECO:0000256" key="5">
    <source>
        <dbReference type="ARBA" id="ARBA00022691"/>
    </source>
</evidence>
<protein>
    <recommendedName>
        <fullName evidence="10">tRNA (guanine(37)-N1)-methyltransferase</fullName>
        <ecNumber evidence="10">2.1.1.228</ecNumber>
    </recommendedName>
    <alternativeName>
        <fullName evidence="10">M1G-methyltransferase</fullName>
    </alternativeName>
    <alternativeName>
        <fullName evidence="10">tRNA [GM37] methyltransferase</fullName>
    </alternativeName>
    <alternativeName>
        <fullName evidence="10">tRNA methyltransferase 5 homolog</fullName>
    </alternativeName>
</protein>
<sequence length="731" mass="81862">MMMFGDETHHWKKKRRRGTSSAAASPPTSALSTSKRTTSLFTIVAIILAHTRSHSHASNHHHSYSMKSSVANIAGRSVLRCRSALATQTATTTSAMSFGQRWNCNKCIHPTNIDSIQAGKNWIVGSQCSSIRIMTLFVNNNNYSLLRSGVSQTQHPPIQQPQQHHYPTLCRYYHVLSSSHHHRYYFSMSNYCKSSSGAAPAAPILSLQRDNLNYSEGGQIDIQNESAWKEFTNSLNEVVELPSISFPAQHVHFLLSDKDSPILPYLASHMVELEGVHPKIKLVREDGKEYGCVVDDSPVQRRKRILLDSRVTTTFEENAESNESYPPQPSSYFVIETDDTLVHLTRQYSGIPAHILQRLIHDYDAQPRDMECIHIPYQHQPISRILTKILPSQSSSSDNDAPPSSYEQIGHVAHFNLRQPHIPYGKLIGRVMLDRLQPSIRTVVNKLGEVGGPYRTYAMELLAGIDDYYVHVIEHGISLHFDLRKVYWCTRLEGERTYMIQNEFKQNQRIADAFCGVGALCIRAAVAKGCSVVANDLNPDAVEYCKESARRNGIDVSEGNANGRFHVRCGDASQFIMNLGMDNVSSDDEIPPTTTSSVDGATRNNNLPDHLLLNFPLDSPRFLNALRWWPSGADKCKSPPTRVHVYTFSRGDGERSASEVAIDMVADGLLPEGGYVEPSKFRGGYLNELGCDIQAREIRDAAPGKMVICVSFSVTRLLLRRMQGDYGFIRE</sequence>
<evidence type="ECO:0000256" key="7">
    <source>
        <dbReference type="ARBA" id="ARBA00023128"/>
    </source>
</evidence>
<feature type="binding site" evidence="10">
    <location>
        <begin position="571"/>
        <end position="572"/>
    </location>
    <ligand>
        <name>S-adenosyl-L-methionine</name>
        <dbReference type="ChEBI" id="CHEBI:59789"/>
    </ligand>
</feature>
<dbReference type="InterPro" id="IPR056744">
    <property type="entry name" value="TRM5/TYW2-like_N"/>
</dbReference>
<feature type="binding site" evidence="10">
    <location>
        <position position="614"/>
    </location>
    <ligand>
        <name>S-adenosyl-L-methionine</name>
        <dbReference type="ChEBI" id="CHEBI:59789"/>
    </ligand>
</feature>
<gene>
    <name evidence="13" type="ORF">ACHAWU_000833</name>
</gene>
<feature type="domain" description="SAM-dependent methyltransferase TRM5/TYW2-type" evidence="12">
    <location>
        <begin position="406"/>
        <end position="716"/>
    </location>
</feature>
<comment type="function">
    <text evidence="10">Specifically methylates the N1 position of guanosine-37 in various cytoplasmic and mitochondrial tRNAs. Methylation is not dependent on the nature of the nucleoside 5' of the target nucleoside. This is the first step in the biosynthesis of wybutosine (yW), a modified base adjacent to the anticodon of tRNAs and required for accurate decoding.</text>
</comment>
<feature type="binding site" evidence="10">
    <location>
        <position position="496"/>
    </location>
    <ligand>
        <name>S-adenosyl-L-methionine</name>
        <dbReference type="ChEBI" id="CHEBI:59789"/>
    </ligand>
</feature>
<dbReference type="Pfam" id="PF25133">
    <property type="entry name" value="TYW2_N_2"/>
    <property type="match status" value="1"/>
</dbReference>
<evidence type="ECO:0000256" key="6">
    <source>
        <dbReference type="ARBA" id="ARBA00022694"/>
    </source>
</evidence>
<dbReference type="InterPro" id="IPR025792">
    <property type="entry name" value="tRNA_Gua_MeTrfase_euk"/>
</dbReference>
<keyword evidence="7 10" id="KW-0496">Mitochondrion</keyword>
<evidence type="ECO:0000256" key="8">
    <source>
        <dbReference type="ARBA" id="ARBA00023242"/>
    </source>
</evidence>